<dbReference type="InterPro" id="IPR002750">
    <property type="entry name" value="CobE/GbiG_C"/>
</dbReference>
<dbReference type="InterPro" id="IPR052553">
    <property type="entry name" value="CbiG_hydrolase"/>
</dbReference>
<dbReference type="Proteomes" id="UP000824116">
    <property type="component" value="Unassembled WGS sequence"/>
</dbReference>
<dbReference type="Pfam" id="PF01890">
    <property type="entry name" value="CbiG_C"/>
    <property type="match status" value="1"/>
</dbReference>
<dbReference type="SUPFAM" id="SSF159672">
    <property type="entry name" value="CbiG N-terminal domain-like"/>
    <property type="match status" value="1"/>
</dbReference>
<feature type="domain" description="CobE/GbiG C-terminal" evidence="1">
    <location>
        <begin position="231"/>
        <end position="349"/>
    </location>
</feature>
<name>A0A9D2GAQ0_9FIRM</name>
<dbReference type="Pfam" id="PF11760">
    <property type="entry name" value="CbiG_N"/>
    <property type="match status" value="1"/>
</dbReference>
<dbReference type="InterPro" id="IPR036518">
    <property type="entry name" value="CobE/GbiG_C_sf"/>
</dbReference>
<dbReference type="Gene3D" id="3.30.420.180">
    <property type="entry name" value="CobE/GbiG C-terminal domain"/>
    <property type="match status" value="1"/>
</dbReference>
<comment type="caution">
    <text evidence="4">The sequence shown here is derived from an EMBL/GenBank/DDBJ whole genome shotgun (WGS) entry which is preliminary data.</text>
</comment>
<dbReference type="AlphaFoldDB" id="A0A9D2GAQ0"/>
<dbReference type="PANTHER" id="PTHR37477">
    <property type="entry name" value="COBALT-PRECORRIN-5A HYDROLASE"/>
    <property type="match status" value="1"/>
</dbReference>
<feature type="domain" description="Cobalamin biosynthesis central region" evidence="3">
    <location>
        <begin position="139"/>
        <end position="177"/>
    </location>
</feature>
<dbReference type="EMBL" id="DXAY01000193">
    <property type="protein sequence ID" value="HIZ75241.1"/>
    <property type="molecule type" value="Genomic_DNA"/>
</dbReference>
<gene>
    <name evidence="4" type="ORF">H9723_08400</name>
</gene>
<dbReference type="InterPro" id="IPR021744">
    <property type="entry name" value="CbiG_N"/>
</dbReference>
<dbReference type="Pfam" id="PF11761">
    <property type="entry name" value="CbiG_mid"/>
    <property type="match status" value="1"/>
</dbReference>
<evidence type="ECO:0000313" key="5">
    <source>
        <dbReference type="Proteomes" id="UP000824116"/>
    </source>
</evidence>
<evidence type="ECO:0000259" key="2">
    <source>
        <dbReference type="Pfam" id="PF11760"/>
    </source>
</evidence>
<dbReference type="InterPro" id="IPR038029">
    <property type="entry name" value="GbiG_N_sf"/>
</dbReference>
<dbReference type="Gene3D" id="3.40.50.11220">
    <property type="match status" value="1"/>
</dbReference>
<evidence type="ECO:0000259" key="1">
    <source>
        <dbReference type="Pfam" id="PF01890"/>
    </source>
</evidence>
<dbReference type="GO" id="GO:0009236">
    <property type="term" value="P:cobalamin biosynthetic process"/>
    <property type="evidence" value="ECO:0007669"/>
    <property type="project" value="InterPro"/>
</dbReference>
<protein>
    <submittedName>
        <fullName evidence="4">Cobalamin biosynthesis protein</fullName>
    </submittedName>
</protein>
<proteinExistence type="predicted"/>
<reference evidence="4" key="2">
    <citation type="submission" date="2021-04" db="EMBL/GenBank/DDBJ databases">
        <authorList>
            <person name="Gilroy R."/>
        </authorList>
    </citation>
    <scope>NUCLEOTIDE SEQUENCE</scope>
    <source>
        <strain evidence="4">CHK196-3914</strain>
    </source>
</reference>
<dbReference type="SUPFAM" id="SSF159664">
    <property type="entry name" value="CobE/GbiG C-terminal domain-like"/>
    <property type="match status" value="1"/>
</dbReference>
<evidence type="ECO:0000259" key="3">
    <source>
        <dbReference type="Pfam" id="PF11761"/>
    </source>
</evidence>
<sequence>MTGGIIIFSFTRTGTELSRQLRMRLSQENKRCCGYAPEKFAGEGIEPVSGEIRQIIGKNWGKNTFIFIGAAGIAVRYIAPFVKDKFTDSAVLVLDEKGEYVIPLLSGHMGGAVRMADGIAGMIGAEAVHTTATDVQKKFAVDVFAGENHLYITDRRMSKEISAAVLEGERVAFFPEYQGCRIEGNIPEELILCRDYDSLKAFRHRIIITDNMQVADGRENNGTLVLKPRNITAGIGCRRGIGRELLKKGLESILAERGLSMEQVERIASIDLKKDEPGILQLADEYGIPFITYPAEELKKIGNVTSSSSFVEQVTGVDNVCERAALMCCGEGKLIQGKSVRDSMTAALARSPLILRMDV</sequence>
<dbReference type="InterPro" id="IPR021745">
    <property type="entry name" value="CbiG_mid"/>
</dbReference>
<feature type="domain" description="Cobalamin synthesis G N-terminal" evidence="2">
    <location>
        <begin position="60"/>
        <end position="134"/>
    </location>
</feature>
<accession>A0A9D2GAQ0</accession>
<organism evidence="4 5">
    <name type="scientific">Candidatus Mediterraneibacter stercoravium</name>
    <dbReference type="NCBI Taxonomy" id="2838685"/>
    <lineage>
        <taxon>Bacteria</taxon>
        <taxon>Bacillati</taxon>
        <taxon>Bacillota</taxon>
        <taxon>Clostridia</taxon>
        <taxon>Lachnospirales</taxon>
        <taxon>Lachnospiraceae</taxon>
        <taxon>Mediterraneibacter</taxon>
    </lineage>
</organism>
<evidence type="ECO:0000313" key="4">
    <source>
        <dbReference type="EMBL" id="HIZ75241.1"/>
    </source>
</evidence>
<reference evidence="4" key="1">
    <citation type="journal article" date="2021" name="PeerJ">
        <title>Extensive microbial diversity within the chicken gut microbiome revealed by metagenomics and culture.</title>
        <authorList>
            <person name="Gilroy R."/>
            <person name="Ravi A."/>
            <person name="Getino M."/>
            <person name="Pursley I."/>
            <person name="Horton D.L."/>
            <person name="Alikhan N.F."/>
            <person name="Baker D."/>
            <person name="Gharbi K."/>
            <person name="Hall N."/>
            <person name="Watson M."/>
            <person name="Adriaenssens E.M."/>
            <person name="Foster-Nyarko E."/>
            <person name="Jarju S."/>
            <person name="Secka A."/>
            <person name="Antonio M."/>
            <person name="Oren A."/>
            <person name="Chaudhuri R.R."/>
            <person name="La Ragione R."/>
            <person name="Hildebrand F."/>
            <person name="Pallen M.J."/>
        </authorList>
    </citation>
    <scope>NUCLEOTIDE SEQUENCE</scope>
    <source>
        <strain evidence="4">CHK196-3914</strain>
    </source>
</reference>
<dbReference type="PANTHER" id="PTHR37477:SF1">
    <property type="entry name" value="COBALT-PRECORRIN-5A HYDROLASE"/>
    <property type="match status" value="1"/>
</dbReference>